<dbReference type="InterPro" id="IPR001547">
    <property type="entry name" value="Glyco_hydro_5"/>
</dbReference>
<dbReference type="GeneID" id="41977002"/>
<evidence type="ECO:0000259" key="6">
    <source>
        <dbReference type="Pfam" id="PF00150"/>
    </source>
</evidence>
<dbReference type="Proteomes" id="UP000319257">
    <property type="component" value="Unassembled WGS sequence"/>
</dbReference>
<keyword evidence="2 4" id="KW-0378">Hydrolase</keyword>
<evidence type="ECO:0000256" key="4">
    <source>
        <dbReference type="RuleBase" id="RU361153"/>
    </source>
</evidence>
<evidence type="ECO:0000313" key="7">
    <source>
        <dbReference type="EMBL" id="TPX08976.1"/>
    </source>
</evidence>
<dbReference type="PANTHER" id="PTHR31263:SF0">
    <property type="entry name" value="CELLULASE FAMILY PROTEIN (AFU_ORTHOLOGUE AFUA_5G14560)"/>
    <property type="match status" value="1"/>
</dbReference>
<evidence type="ECO:0000256" key="5">
    <source>
        <dbReference type="SAM" id="SignalP"/>
    </source>
</evidence>
<name>A0A507AQL2_9PEZI</name>
<dbReference type="GO" id="GO:0004553">
    <property type="term" value="F:hydrolase activity, hydrolyzing O-glycosyl compounds"/>
    <property type="evidence" value="ECO:0007669"/>
    <property type="project" value="InterPro"/>
</dbReference>
<keyword evidence="5" id="KW-0732">Signal</keyword>
<dbReference type="InterPro" id="IPR017853">
    <property type="entry name" value="GH"/>
</dbReference>
<feature type="chain" id="PRO_5021427303" description="Glycoside hydrolase family 5 domain-containing protein" evidence="5">
    <location>
        <begin position="24"/>
        <end position="426"/>
    </location>
</feature>
<dbReference type="Gene3D" id="3.20.20.80">
    <property type="entry name" value="Glycosidases"/>
    <property type="match status" value="1"/>
</dbReference>
<dbReference type="OrthoDB" id="442731at2759"/>
<keyword evidence="8" id="KW-1185">Reference proteome</keyword>
<dbReference type="InParanoid" id="A0A507AQL2"/>
<comment type="caution">
    <text evidence="7">The sequence shown here is derived from an EMBL/GenBank/DDBJ whole genome shotgun (WGS) entry which is preliminary data.</text>
</comment>
<keyword evidence="3 4" id="KW-0326">Glycosidase</keyword>
<dbReference type="RefSeq" id="XP_030990687.1">
    <property type="nucleotide sequence ID" value="XM_031144533.1"/>
</dbReference>
<dbReference type="AlphaFoldDB" id="A0A507AQL2"/>
<feature type="signal peptide" evidence="5">
    <location>
        <begin position="1"/>
        <end position="23"/>
    </location>
</feature>
<evidence type="ECO:0000256" key="1">
    <source>
        <dbReference type="ARBA" id="ARBA00005641"/>
    </source>
</evidence>
<sequence>MLFIYNVLALLGLLCSAISTAAAAAAAERPALPLHTSSRWILDANNARVKLRCVNWAGHLETNVPEGLHRQSVEWLAGWIADQGFNCVRLTYSIDHALDPDRPVAESFAAAGVPQLFEAAAARNPFLVEGGQSSNNNTTTTTTRDVFARVIAALWDRGIMTVLDNHVSRAGWCCNLTDGNGWWDAAPGYNAANSRFFRTDDWLRGLEAVARWAATRPGVAAMSLRNELRPFLLQDLGLPPRADWYEYVGRGARRVHAANPDVLVVVGGSQSATDLGHLRAARPLDTSAWRGKNVWEFHAYSFTVTFPRLFDSCDVVRQEYGLLDGFVLEQGRDWTGPLFLSEFGVGMAGGGPLSDEDAKYLSCLVGYMEGNDAEWAVWALQGSYYVRDGQVDYDEGWGLLNKEWTGWRNPEFKGMLGKMWEVQQGP</sequence>
<comment type="similarity">
    <text evidence="1 4">Belongs to the glycosyl hydrolase 5 (cellulase A) family.</text>
</comment>
<evidence type="ECO:0000256" key="3">
    <source>
        <dbReference type="ARBA" id="ARBA00023295"/>
    </source>
</evidence>
<dbReference type="PANTHER" id="PTHR31263">
    <property type="entry name" value="CELLULASE FAMILY PROTEIN (AFU_ORTHOLOGUE AFUA_5G14560)"/>
    <property type="match status" value="1"/>
</dbReference>
<dbReference type="SUPFAM" id="SSF51445">
    <property type="entry name" value="(Trans)glycosidases"/>
    <property type="match status" value="1"/>
</dbReference>
<feature type="domain" description="Glycoside hydrolase family 5" evidence="6">
    <location>
        <begin position="80"/>
        <end position="381"/>
    </location>
</feature>
<dbReference type="STRING" id="1093900.A0A507AQL2"/>
<organism evidence="7 8">
    <name type="scientific">Thyridium curvatum</name>
    <dbReference type="NCBI Taxonomy" id="1093900"/>
    <lineage>
        <taxon>Eukaryota</taxon>
        <taxon>Fungi</taxon>
        <taxon>Dikarya</taxon>
        <taxon>Ascomycota</taxon>
        <taxon>Pezizomycotina</taxon>
        <taxon>Sordariomycetes</taxon>
        <taxon>Sordariomycetidae</taxon>
        <taxon>Thyridiales</taxon>
        <taxon>Thyridiaceae</taxon>
        <taxon>Thyridium</taxon>
    </lineage>
</organism>
<dbReference type="GO" id="GO:0000272">
    <property type="term" value="P:polysaccharide catabolic process"/>
    <property type="evidence" value="ECO:0007669"/>
    <property type="project" value="InterPro"/>
</dbReference>
<evidence type="ECO:0000256" key="2">
    <source>
        <dbReference type="ARBA" id="ARBA00022801"/>
    </source>
</evidence>
<evidence type="ECO:0000313" key="8">
    <source>
        <dbReference type="Proteomes" id="UP000319257"/>
    </source>
</evidence>
<protein>
    <recommendedName>
        <fullName evidence="6">Glycoside hydrolase family 5 domain-containing protein</fullName>
    </recommendedName>
</protein>
<dbReference type="Pfam" id="PF00150">
    <property type="entry name" value="Cellulase"/>
    <property type="match status" value="1"/>
</dbReference>
<accession>A0A507AQL2</accession>
<gene>
    <name evidence="7" type="ORF">E0L32_009555</name>
</gene>
<dbReference type="EMBL" id="SKBQ01000070">
    <property type="protein sequence ID" value="TPX08976.1"/>
    <property type="molecule type" value="Genomic_DNA"/>
</dbReference>
<proteinExistence type="inferred from homology"/>
<reference evidence="7 8" key="1">
    <citation type="submission" date="2019-06" db="EMBL/GenBank/DDBJ databases">
        <title>Draft genome sequence of the filamentous fungus Phialemoniopsis curvata isolated from diesel fuel.</title>
        <authorList>
            <person name="Varaljay V.A."/>
            <person name="Lyon W.J."/>
            <person name="Crouch A.L."/>
            <person name="Drake C.E."/>
            <person name="Hollomon J.M."/>
            <person name="Nadeau L.J."/>
            <person name="Nunn H.S."/>
            <person name="Stevenson B.S."/>
            <person name="Bojanowski C.L."/>
            <person name="Crookes-Goodson W.J."/>
        </authorList>
    </citation>
    <scope>NUCLEOTIDE SEQUENCE [LARGE SCALE GENOMIC DNA]</scope>
    <source>
        <strain evidence="7 8">D216</strain>
    </source>
</reference>